<dbReference type="GO" id="GO:0005509">
    <property type="term" value="F:calcium ion binding"/>
    <property type="evidence" value="ECO:0007669"/>
    <property type="project" value="InterPro"/>
</dbReference>
<dbReference type="GO" id="GO:0005576">
    <property type="term" value="C:extracellular region"/>
    <property type="evidence" value="ECO:0007669"/>
    <property type="project" value="UniProtKB-SubCell"/>
</dbReference>
<sequence length="1155" mass="126251">MVRFNSINNTLKGLGKTVQKYGNTLTDVTNTKDSIISEVNNLQKELTNHIDDSTIRFGSLGNEIQIIRSNYMTEVRECRRSSDGLDRRLSKLEGVCGRLDSFSESLVRIKEGLNRHVSGLWSCVNGLNVTVTSQGDLIDNIQNVQLENVHSNIHSLNSSLVDLVKEFHNFIEQDFMGPPGLPGPQGERGEHGPEGPVGPPGRVGLPGREGRQGPIGPPGLAGSDAHVPRLSFSAALTRPMRNSGTIVFNEVFVNENNVYNPRTGYFTAPVSGKYFFSGVLTGHKNMKIEAVLSKSNTGVARVDSAGYQPEGLEKPMAEAKHIPGALAVFNIILPMVVGDTVCIDLVAGNLAYSSEPLTIFSGMLLVQPLSNSIMKGRVAEGRLQVLQIYRLLQCVHEGDKEQIEKMVKLGVENLINLTEPKDGTGVLHVAVSHSDQDLVSFLLSQGAHPDTQDKNGRTAAMLATEQGNVAILELLAKSNANLRLQDNESKGVLFYCIQPTKRHTHCLQLALKCQADSNNVSTQGTHVFQLMCEKAHEGTRKCLIMLAAGADPNATNQTGVTALMEAAKAGSLLLVKSILKKGGNPNALDQKRLTAVHYAAMGGFLEVIQVLSAYSADMGVISLEECTPLHYAAATGNANCCRFLSQRGCNPKLKNQEGLLPRQIAKDAGHKAAAKDLRKAERQQGKGKKSDGGTPTSDVWALNLHDWSNVYETELRQAFGNKSDIVTTEMFISVLQELKAPVEIDQLHTVISAHDKGKEGCVNINDFIKGVKYIKKPFLFSSYMPKKKKGEKGGKGGKKKKKGKYVLPMPICTLLPEHMPRRPDGGPPRFMIETYYNSSDIRRFDRDHPPEHPIMNDSGWYMEKPEKVYVNINYCVKSGDLESLDLAFSQGVPVDVQDQFYKTPLMVACSSGNYEVAQYLLSRGAEVDVCDQFLWTPLHHAAHAGQVEIIELLVEAGATVDARALGGGTPLMRAIESSRPSCVEALIKAGADVNAENKKELNCLDIARDFADSRTIDLVKDRMDSLPKPKETAKANGGKAQKSKPAKEKVVTTEGAVQAETSTTTAGKTSSQKDSKSVILQNTRITTGKNNTVDVTFVPKTVWGKPPTTSQLMSKIERRKELLSLELDFDDFMMRRLQPEHPEENTGAAKNDRLD</sequence>
<dbReference type="InterPro" id="IPR002110">
    <property type="entry name" value="Ankyrin_rpt"/>
</dbReference>
<evidence type="ECO:0000313" key="8">
    <source>
        <dbReference type="EMBL" id="KAE8287082.1"/>
    </source>
</evidence>
<dbReference type="InterPro" id="IPR001073">
    <property type="entry name" value="C1q_dom"/>
</dbReference>
<keyword evidence="2" id="KW-0964">Secreted</keyword>
<feature type="repeat" description="ANK" evidence="4">
    <location>
        <begin position="966"/>
        <end position="998"/>
    </location>
</feature>
<dbReference type="PROSITE" id="PS50088">
    <property type="entry name" value="ANK_REPEAT"/>
    <property type="match status" value="7"/>
</dbReference>
<feature type="domain" description="C1q" evidence="7">
    <location>
        <begin position="225"/>
        <end position="371"/>
    </location>
</feature>
<dbReference type="PROSITE" id="PS50297">
    <property type="entry name" value="ANK_REP_REGION"/>
    <property type="match status" value="7"/>
</dbReference>
<evidence type="ECO:0000256" key="5">
    <source>
        <dbReference type="SAM" id="MobiDB-lite"/>
    </source>
</evidence>
<gene>
    <name evidence="8" type="ORF">D5F01_LYC15041</name>
</gene>
<dbReference type="Gene3D" id="2.60.120.40">
    <property type="match status" value="1"/>
</dbReference>
<evidence type="ECO:0000259" key="6">
    <source>
        <dbReference type="PROSITE" id="PS50222"/>
    </source>
</evidence>
<feature type="repeat" description="ANK" evidence="4">
    <location>
        <begin position="422"/>
        <end position="454"/>
    </location>
</feature>
<comment type="caution">
    <text evidence="8">The sequence shown here is derived from an EMBL/GenBank/DDBJ whole genome shotgun (WGS) entry which is preliminary data.</text>
</comment>
<reference evidence="8 9" key="1">
    <citation type="submission" date="2019-07" db="EMBL/GenBank/DDBJ databases">
        <title>Chromosome genome assembly for large yellow croaker.</title>
        <authorList>
            <person name="Xiao S."/>
        </authorList>
    </citation>
    <scope>NUCLEOTIDE SEQUENCE [LARGE SCALE GENOMIC DNA]</scope>
    <source>
        <strain evidence="8">JMULYC20181020</strain>
        <tissue evidence="8">Muscle</tissue>
    </source>
</reference>
<dbReference type="PROSITE" id="PS50871">
    <property type="entry name" value="C1Q"/>
    <property type="match status" value="1"/>
</dbReference>
<keyword evidence="4" id="KW-0040">ANK repeat</keyword>
<dbReference type="SMART" id="SM00110">
    <property type="entry name" value="C1Q"/>
    <property type="match status" value="1"/>
</dbReference>
<dbReference type="PANTHER" id="PTHR24127">
    <property type="entry name" value="ANKYRIN REPEAT AND EF-HAND DOMAIN-CONTAINING PROTEIN 1"/>
    <property type="match status" value="1"/>
</dbReference>
<evidence type="ECO:0000259" key="7">
    <source>
        <dbReference type="PROSITE" id="PS50871"/>
    </source>
</evidence>
<dbReference type="SUPFAM" id="SSF49842">
    <property type="entry name" value="TNF-like"/>
    <property type="match status" value="1"/>
</dbReference>
<feature type="region of interest" description="Disordered" evidence="5">
    <location>
        <begin position="178"/>
        <end position="224"/>
    </location>
</feature>
<feature type="region of interest" description="Disordered" evidence="5">
    <location>
        <begin position="1021"/>
        <end position="1075"/>
    </location>
</feature>
<evidence type="ECO:0000256" key="1">
    <source>
        <dbReference type="ARBA" id="ARBA00004613"/>
    </source>
</evidence>
<feature type="repeat" description="ANK" evidence="4">
    <location>
        <begin position="624"/>
        <end position="656"/>
    </location>
</feature>
<feature type="compositionally biased region" description="Polar residues" evidence="5">
    <location>
        <begin position="1059"/>
        <end position="1070"/>
    </location>
</feature>
<proteinExistence type="predicted"/>
<organism evidence="8 9">
    <name type="scientific">Larimichthys crocea</name>
    <name type="common">Large yellow croaker</name>
    <name type="synonym">Pseudosciaena crocea</name>
    <dbReference type="NCBI Taxonomy" id="215358"/>
    <lineage>
        <taxon>Eukaryota</taxon>
        <taxon>Metazoa</taxon>
        <taxon>Chordata</taxon>
        <taxon>Craniata</taxon>
        <taxon>Vertebrata</taxon>
        <taxon>Euteleostomi</taxon>
        <taxon>Actinopterygii</taxon>
        <taxon>Neopterygii</taxon>
        <taxon>Teleostei</taxon>
        <taxon>Neoteleostei</taxon>
        <taxon>Acanthomorphata</taxon>
        <taxon>Eupercaria</taxon>
        <taxon>Sciaenidae</taxon>
        <taxon>Larimichthys</taxon>
    </lineage>
</organism>
<evidence type="ECO:0000256" key="3">
    <source>
        <dbReference type="ARBA" id="ARBA00022729"/>
    </source>
</evidence>
<dbReference type="Pfam" id="PF00386">
    <property type="entry name" value="C1q"/>
    <property type="match status" value="1"/>
</dbReference>
<dbReference type="InterPro" id="IPR008160">
    <property type="entry name" value="Collagen"/>
</dbReference>
<dbReference type="Pfam" id="PF00023">
    <property type="entry name" value="Ank"/>
    <property type="match status" value="1"/>
</dbReference>
<accession>A0A6G0I780</accession>
<dbReference type="PANTHER" id="PTHR24127:SF1">
    <property type="entry name" value="ANKYRIN REPEAT AND EF-HAND DOMAIN-CONTAINING PROTEIN 1"/>
    <property type="match status" value="1"/>
</dbReference>
<dbReference type="InterPro" id="IPR002048">
    <property type="entry name" value="EF_hand_dom"/>
</dbReference>
<dbReference type="PROSITE" id="PS50222">
    <property type="entry name" value="EF_HAND_2"/>
    <property type="match status" value="1"/>
</dbReference>
<keyword evidence="3" id="KW-0732">Signal</keyword>
<feature type="repeat" description="ANK" evidence="4">
    <location>
        <begin position="900"/>
        <end position="932"/>
    </location>
</feature>
<feature type="domain" description="EF-hand" evidence="6">
    <location>
        <begin position="742"/>
        <end position="777"/>
    </location>
</feature>
<dbReference type="SMART" id="SM00248">
    <property type="entry name" value="ANK"/>
    <property type="match status" value="9"/>
</dbReference>
<evidence type="ECO:0000256" key="4">
    <source>
        <dbReference type="PROSITE-ProRule" id="PRU00023"/>
    </source>
</evidence>
<dbReference type="PRINTS" id="PR01415">
    <property type="entry name" value="ANKYRIN"/>
</dbReference>
<name>A0A6G0I780_LARCR</name>
<feature type="compositionally biased region" description="Basic and acidic residues" evidence="5">
    <location>
        <begin position="671"/>
        <end position="691"/>
    </location>
</feature>
<evidence type="ECO:0000313" key="9">
    <source>
        <dbReference type="Proteomes" id="UP000424527"/>
    </source>
</evidence>
<dbReference type="EMBL" id="REGW02000014">
    <property type="protein sequence ID" value="KAE8287082.1"/>
    <property type="molecule type" value="Genomic_DNA"/>
</dbReference>
<protein>
    <submittedName>
        <fullName evidence="8">Ankyrin repeat and EF-hand domain-containing protein 1 Ankyrin repeat domain-containing protein 5</fullName>
    </submittedName>
</protein>
<feature type="region of interest" description="Disordered" evidence="5">
    <location>
        <begin position="671"/>
        <end position="697"/>
    </location>
</feature>
<comment type="subcellular location">
    <subcellularLocation>
        <location evidence="1">Secreted</location>
    </subcellularLocation>
</comment>
<dbReference type="InterPro" id="IPR052801">
    <property type="entry name" value="Ankyrin-EF-hand"/>
</dbReference>
<dbReference type="InterPro" id="IPR008983">
    <property type="entry name" value="Tumour_necrosis_fac-like_dom"/>
</dbReference>
<feature type="repeat" description="ANK" evidence="4">
    <location>
        <begin position="558"/>
        <end position="590"/>
    </location>
</feature>
<dbReference type="Pfam" id="PF01391">
    <property type="entry name" value="Collagen"/>
    <property type="match status" value="1"/>
</dbReference>
<dbReference type="Gene3D" id="1.25.40.20">
    <property type="entry name" value="Ankyrin repeat-containing domain"/>
    <property type="match status" value="3"/>
</dbReference>
<feature type="compositionally biased region" description="Basic and acidic residues" evidence="5">
    <location>
        <begin position="1021"/>
        <end position="1033"/>
    </location>
</feature>
<dbReference type="Pfam" id="PF12796">
    <property type="entry name" value="Ank_2"/>
    <property type="match status" value="3"/>
</dbReference>
<dbReference type="InterPro" id="IPR036770">
    <property type="entry name" value="Ankyrin_rpt-contain_sf"/>
</dbReference>
<dbReference type="SUPFAM" id="SSF48403">
    <property type="entry name" value="Ankyrin repeat"/>
    <property type="match status" value="2"/>
</dbReference>
<dbReference type="AlphaFoldDB" id="A0A6G0I780"/>
<feature type="repeat" description="ANK" evidence="4">
    <location>
        <begin position="455"/>
        <end position="487"/>
    </location>
</feature>
<dbReference type="Proteomes" id="UP000424527">
    <property type="component" value="Unassembled WGS sequence"/>
</dbReference>
<feature type="repeat" description="ANK" evidence="4">
    <location>
        <begin position="936"/>
        <end position="965"/>
    </location>
</feature>
<evidence type="ECO:0000256" key="2">
    <source>
        <dbReference type="ARBA" id="ARBA00022525"/>
    </source>
</evidence>
<keyword evidence="9" id="KW-1185">Reference proteome</keyword>